<feature type="transmembrane region" description="Helical" evidence="7">
    <location>
        <begin position="120"/>
        <end position="144"/>
    </location>
</feature>
<dbReference type="EMBL" id="LFIV01000046">
    <property type="protein sequence ID" value="KZL73275.1"/>
    <property type="molecule type" value="Genomic_DNA"/>
</dbReference>
<comment type="similarity">
    <text evidence="5">Belongs to the SAT4 family.</text>
</comment>
<evidence type="ECO:0000256" key="3">
    <source>
        <dbReference type="ARBA" id="ARBA00022989"/>
    </source>
</evidence>
<reference evidence="9 10" key="1">
    <citation type="submission" date="2015-06" db="EMBL/GenBank/DDBJ databases">
        <title>Survival trade-offs in plant roots during colonization by closely related pathogenic and mutualistic fungi.</title>
        <authorList>
            <person name="Hacquard S."/>
            <person name="Kracher B."/>
            <person name="Hiruma K."/>
            <person name="Weinman A."/>
            <person name="Muench P."/>
            <person name="Garrido Oter R."/>
            <person name="Ver Loren van Themaat E."/>
            <person name="Dallerey J.-F."/>
            <person name="Damm U."/>
            <person name="Henrissat B."/>
            <person name="Lespinet O."/>
            <person name="Thon M."/>
            <person name="Kemen E."/>
            <person name="McHardy A.C."/>
            <person name="Schulze-Lefert P."/>
            <person name="O'Connell R.J."/>
        </authorList>
    </citation>
    <scope>NUCLEOTIDE SEQUENCE [LARGE SCALE GENOMIC DNA]</scope>
    <source>
        <strain evidence="9 10">0861</strain>
    </source>
</reference>
<keyword evidence="4 7" id="KW-0472">Membrane</keyword>
<feature type="transmembrane region" description="Helical" evidence="7">
    <location>
        <begin position="45"/>
        <end position="67"/>
    </location>
</feature>
<comment type="subcellular location">
    <subcellularLocation>
        <location evidence="1">Membrane</location>
        <topology evidence="1">Multi-pass membrane protein</topology>
    </subcellularLocation>
</comment>
<keyword evidence="10" id="KW-1185">Reference proteome</keyword>
<dbReference type="PANTHER" id="PTHR33048:SF96">
    <property type="entry name" value="INTEGRAL MEMBRANE PROTEIN"/>
    <property type="match status" value="1"/>
</dbReference>
<feature type="transmembrane region" description="Helical" evidence="7">
    <location>
        <begin position="156"/>
        <end position="177"/>
    </location>
</feature>
<dbReference type="PANTHER" id="PTHR33048">
    <property type="entry name" value="PTH11-LIKE INTEGRAL MEMBRANE PROTEIN (AFU_ORTHOLOGUE AFUA_5G11245)"/>
    <property type="match status" value="1"/>
</dbReference>
<keyword evidence="2 7" id="KW-0812">Transmembrane</keyword>
<evidence type="ECO:0000256" key="2">
    <source>
        <dbReference type="ARBA" id="ARBA00022692"/>
    </source>
</evidence>
<sequence length="393" mass="43817">LRGTLSRLPRSESTSRPFFSFQRGSTMAAVIPPNPLPPDENVNPVLLGISGVLIFFVIFTTSIRLYVRFSLRHLGWDDYLMAVVASLGIVRYGVQCAQGASGNGRHRWYISTEDYVHNNMLGWFAQILLFSSICLLKCSIMLLLLRIKNSSRLKYFLWAIMTGLIVTNFGVIIILLAECDPVDAYWTGVGKCWDAKIRIYSIYLTISYSVLTDLLCSFLPLVVVWQVRIPMSTKLSVGGLMSLGLIATGFGIARAASLGLKTSDLSYVYAVTAIWSNLELYLGIIAGNLALSRSLWFYFFGEKQVPTYPSAYGNSSHRSRSAYNNSRLHGDNADAMDTYIRSERRPSVSKSDHSDIPLEPGIQKRTEIWISEEDAESDGPESATKKTSRQSPL</sequence>
<proteinExistence type="inferred from homology"/>
<comment type="caution">
    <text evidence="9">The sequence shown here is derived from an EMBL/GenBank/DDBJ whole genome shotgun (WGS) entry which is preliminary data.</text>
</comment>
<evidence type="ECO:0000256" key="5">
    <source>
        <dbReference type="ARBA" id="ARBA00038359"/>
    </source>
</evidence>
<dbReference type="InterPro" id="IPR049326">
    <property type="entry name" value="Rhodopsin_dom_fungi"/>
</dbReference>
<dbReference type="Pfam" id="PF20684">
    <property type="entry name" value="Fung_rhodopsin"/>
    <property type="match status" value="1"/>
</dbReference>
<feature type="region of interest" description="Disordered" evidence="6">
    <location>
        <begin position="311"/>
        <end position="330"/>
    </location>
</feature>
<feature type="transmembrane region" description="Helical" evidence="7">
    <location>
        <begin position="197"/>
        <end position="225"/>
    </location>
</feature>
<feature type="compositionally biased region" description="Polar residues" evidence="6">
    <location>
        <begin position="312"/>
        <end position="327"/>
    </location>
</feature>
<organism evidence="9 10">
    <name type="scientific">Colletotrichum tofieldiae</name>
    <dbReference type="NCBI Taxonomy" id="708197"/>
    <lineage>
        <taxon>Eukaryota</taxon>
        <taxon>Fungi</taxon>
        <taxon>Dikarya</taxon>
        <taxon>Ascomycota</taxon>
        <taxon>Pezizomycotina</taxon>
        <taxon>Sordariomycetes</taxon>
        <taxon>Hypocreomycetidae</taxon>
        <taxon>Glomerellales</taxon>
        <taxon>Glomerellaceae</taxon>
        <taxon>Colletotrichum</taxon>
        <taxon>Colletotrichum spaethianum species complex</taxon>
    </lineage>
</organism>
<name>A0A161VQ69_9PEZI</name>
<feature type="transmembrane region" description="Helical" evidence="7">
    <location>
        <begin position="237"/>
        <end position="260"/>
    </location>
</feature>
<dbReference type="GO" id="GO:0016020">
    <property type="term" value="C:membrane"/>
    <property type="evidence" value="ECO:0007669"/>
    <property type="project" value="UniProtKB-SubCell"/>
</dbReference>
<feature type="compositionally biased region" description="Basic and acidic residues" evidence="6">
    <location>
        <begin position="343"/>
        <end position="367"/>
    </location>
</feature>
<feature type="compositionally biased region" description="Acidic residues" evidence="6">
    <location>
        <begin position="370"/>
        <end position="379"/>
    </location>
</feature>
<feature type="domain" description="Rhodopsin" evidence="8">
    <location>
        <begin position="63"/>
        <end position="295"/>
    </location>
</feature>
<dbReference type="AlphaFoldDB" id="A0A161VQ69"/>
<protein>
    <submittedName>
        <fullName evidence="9">Integral membrane protein</fullName>
    </submittedName>
</protein>
<feature type="non-terminal residue" evidence="9">
    <location>
        <position position="1"/>
    </location>
</feature>
<keyword evidence="3 7" id="KW-1133">Transmembrane helix</keyword>
<evidence type="ECO:0000256" key="4">
    <source>
        <dbReference type="ARBA" id="ARBA00023136"/>
    </source>
</evidence>
<evidence type="ECO:0000256" key="1">
    <source>
        <dbReference type="ARBA" id="ARBA00004141"/>
    </source>
</evidence>
<evidence type="ECO:0000313" key="9">
    <source>
        <dbReference type="EMBL" id="KZL73275.1"/>
    </source>
</evidence>
<evidence type="ECO:0000313" key="10">
    <source>
        <dbReference type="Proteomes" id="UP000076552"/>
    </source>
</evidence>
<dbReference type="InterPro" id="IPR052337">
    <property type="entry name" value="SAT4-like"/>
</dbReference>
<accession>A0A161VQ69</accession>
<gene>
    <name evidence="9" type="ORF">CT0861_09788</name>
</gene>
<evidence type="ECO:0000259" key="8">
    <source>
        <dbReference type="Pfam" id="PF20684"/>
    </source>
</evidence>
<evidence type="ECO:0000256" key="7">
    <source>
        <dbReference type="SAM" id="Phobius"/>
    </source>
</evidence>
<dbReference type="Proteomes" id="UP000076552">
    <property type="component" value="Unassembled WGS sequence"/>
</dbReference>
<feature type="region of interest" description="Disordered" evidence="6">
    <location>
        <begin position="343"/>
        <end position="393"/>
    </location>
</feature>
<evidence type="ECO:0000256" key="6">
    <source>
        <dbReference type="SAM" id="MobiDB-lite"/>
    </source>
</evidence>
<dbReference type="STRING" id="708197.A0A161VQ69"/>
<feature type="transmembrane region" description="Helical" evidence="7">
    <location>
        <begin position="79"/>
        <end position="100"/>
    </location>
</feature>